<dbReference type="InterPro" id="IPR051907">
    <property type="entry name" value="DoxX-like_oxidoreductase"/>
</dbReference>
<proteinExistence type="inferred from homology"/>
<dbReference type="PANTHER" id="PTHR33452:SF1">
    <property type="entry name" value="INNER MEMBRANE PROTEIN YPHA-RELATED"/>
    <property type="match status" value="1"/>
</dbReference>
<comment type="subcellular location">
    <subcellularLocation>
        <location evidence="1">Cell membrane</location>
        <topology evidence="1">Multi-pass membrane protein</topology>
    </subcellularLocation>
</comment>
<protein>
    <submittedName>
        <fullName evidence="8">DoxX family protein</fullName>
    </submittedName>
</protein>
<evidence type="ECO:0000256" key="7">
    <source>
        <dbReference type="SAM" id="Phobius"/>
    </source>
</evidence>
<feature type="transmembrane region" description="Helical" evidence="7">
    <location>
        <begin position="68"/>
        <end position="85"/>
    </location>
</feature>
<dbReference type="Pfam" id="PF07681">
    <property type="entry name" value="DoxX"/>
    <property type="match status" value="1"/>
</dbReference>
<feature type="transmembrane region" description="Helical" evidence="7">
    <location>
        <begin position="43"/>
        <end position="61"/>
    </location>
</feature>
<keyword evidence="4 7" id="KW-0812">Transmembrane</keyword>
<name>A0A4P6UVA9_9BACL</name>
<evidence type="ECO:0000256" key="4">
    <source>
        <dbReference type="ARBA" id="ARBA00022692"/>
    </source>
</evidence>
<keyword evidence="5 7" id="KW-1133">Transmembrane helix</keyword>
<evidence type="ECO:0000256" key="5">
    <source>
        <dbReference type="ARBA" id="ARBA00022989"/>
    </source>
</evidence>
<gene>
    <name evidence="8" type="ORF">DKZ56_08600</name>
</gene>
<keyword evidence="9" id="KW-1185">Reference proteome</keyword>
<feature type="transmembrane region" description="Helical" evidence="7">
    <location>
        <begin position="97"/>
        <end position="120"/>
    </location>
</feature>
<dbReference type="KEGG" id="uth:DKZ56_08600"/>
<dbReference type="InterPro" id="IPR032808">
    <property type="entry name" value="DoxX"/>
</dbReference>
<dbReference type="PANTHER" id="PTHR33452">
    <property type="entry name" value="OXIDOREDUCTASE CATD-RELATED"/>
    <property type="match status" value="1"/>
</dbReference>
<dbReference type="EMBL" id="CP036528">
    <property type="protein sequence ID" value="QBK27164.1"/>
    <property type="molecule type" value="Genomic_DNA"/>
</dbReference>
<dbReference type="AlphaFoldDB" id="A0A4P6UVA9"/>
<evidence type="ECO:0000313" key="9">
    <source>
        <dbReference type="Proteomes" id="UP000291151"/>
    </source>
</evidence>
<evidence type="ECO:0000256" key="2">
    <source>
        <dbReference type="ARBA" id="ARBA00006679"/>
    </source>
</evidence>
<dbReference type="Proteomes" id="UP000291151">
    <property type="component" value="Chromosome"/>
</dbReference>
<comment type="similarity">
    <text evidence="2">Belongs to the DoxX family.</text>
</comment>
<sequence length="129" mass="14182">MGGFILRIALGATFIIHGLAKLQEGIATVIERFANYDLPYPELLAYGVTGLEIIGGIFLIIGFSIRLFAFLFMLLMAGAIATVKYSTGFLHGYELDVALMAMAAYLFFASNRFLALDNFISEGKQKKNK</sequence>
<dbReference type="GO" id="GO:0005886">
    <property type="term" value="C:plasma membrane"/>
    <property type="evidence" value="ECO:0007669"/>
    <property type="project" value="UniProtKB-SubCell"/>
</dbReference>
<keyword evidence="3" id="KW-1003">Cell membrane</keyword>
<evidence type="ECO:0000256" key="3">
    <source>
        <dbReference type="ARBA" id="ARBA00022475"/>
    </source>
</evidence>
<evidence type="ECO:0000313" key="8">
    <source>
        <dbReference type="EMBL" id="QBK27164.1"/>
    </source>
</evidence>
<organism evidence="8 9">
    <name type="scientific">Ureibacillus thermophilus</name>
    <dbReference type="NCBI Taxonomy" id="367743"/>
    <lineage>
        <taxon>Bacteria</taxon>
        <taxon>Bacillati</taxon>
        <taxon>Bacillota</taxon>
        <taxon>Bacilli</taxon>
        <taxon>Bacillales</taxon>
        <taxon>Caryophanaceae</taxon>
        <taxon>Ureibacillus</taxon>
    </lineage>
</organism>
<evidence type="ECO:0000256" key="6">
    <source>
        <dbReference type="ARBA" id="ARBA00023136"/>
    </source>
</evidence>
<evidence type="ECO:0000256" key="1">
    <source>
        <dbReference type="ARBA" id="ARBA00004651"/>
    </source>
</evidence>
<reference evidence="8 9" key="1">
    <citation type="submission" date="2019-02" db="EMBL/GenBank/DDBJ databases">
        <title>Ureibacillus thermophilus.</title>
        <authorList>
            <person name="Sunny J.S."/>
            <person name="Natarajan A."/>
            <person name="Saleena L.M."/>
        </authorList>
    </citation>
    <scope>NUCLEOTIDE SEQUENCE [LARGE SCALE GENOMIC DNA]</scope>
    <source>
        <strain evidence="8 9">LM102</strain>
    </source>
</reference>
<accession>A0A4P6UVA9</accession>
<keyword evidence="6 7" id="KW-0472">Membrane</keyword>